<accession>A0A6H5H157</accession>
<keyword evidence="2" id="KW-1185">Reference proteome</keyword>
<protein>
    <submittedName>
        <fullName evidence="1">Uncharacterized protein</fullName>
    </submittedName>
</protein>
<evidence type="ECO:0000313" key="1">
    <source>
        <dbReference type="EMBL" id="CAB0010836.1"/>
    </source>
</evidence>
<reference evidence="1 2" key="1">
    <citation type="submission" date="2020-02" db="EMBL/GenBank/DDBJ databases">
        <authorList>
            <person name="Ferguson B K."/>
        </authorList>
    </citation>
    <scope>NUCLEOTIDE SEQUENCE [LARGE SCALE GENOMIC DNA]</scope>
</reference>
<sequence length="82" mass="9310">MEKSRASSEKTVPKRQLFDGIQRYFLARCVSSVDLAATYGRWAENLYAVSVKWIKADFSQTNHYDHIDGELADLDDIGILGK</sequence>
<name>A0A6H5H157_9HEMI</name>
<proteinExistence type="predicted"/>
<dbReference type="AlphaFoldDB" id="A0A6H5H157"/>
<organism evidence="1 2">
    <name type="scientific">Nesidiocoris tenuis</name>
    <dbReference type="NCBI Taxonomy" id="355587"/>
    <lineage>
        <taxon>Eukaryota</taxon>
        <taxon>Metazoa</taxon>
        <taxon>Ecdysozoa</taxon>
        <taxon>Arthropoda</taxon>
        <taxon>Hexapoda</taxon>
        <taxon>Insecta</taxon>
        <taxon>Pterygota</taxon>
        <taxon>Neoptera</taxon>
        <taxon>Paraneoptera</taxon>
        <taxon>Hemiptera</taxon>
        <taxon>Heteroptera</taxon>
        <taxon>Panheteroptera</taxon>
        <taxon>Cimicomorpha</taxon>
        <taxon>Miridae</taxon>
        <taxon>Dicyphina</taxon>
        <taxon>Nesidiocoris</taxon>
    </lineage>
</organism>
<evidence type="ECO:0000313" key="2">
    <source>
        <dbReference type="Proteomes" id="UP000479000"/>
    </source>
</evidence>
<gene>
    <name evidence="1" type="ORF">NTEN_LOCUS15831</name>
</gene>
<dbReference type="Proteomes" id="UP000479000">
    <property type="component" value="Unassembled WGS sequence"/>
</dbReference>
<dbReference type="EMBL" id="CADCXU010023335">
    <property type="protein sequence ID" value="CAB0010836.1"/>
    <property type="molecule type" value="Genomic_DNA"/>
</dbReference>